<dbReference type="Proteomes" id="UP000321574">
    <property type="component" value="Unassembled WGS sequence"/>
</dbReference>
<accession>A0A5C8NTI3</accession>
<dbReference type="SUPFAM" id="SSF109854">
    <property type="entry name" value="DinB/YfiT-like putative metalloenzymes"/>
    <property type="match status" value="1"/>
</dbReference>
<dbReference type="RefSeq" id="WP_147667185.1">
    <property type="nucleotide sequence ID" value="NZ_VDUW01000005.1"/>
</dbReference>
<evidence type="ECO:0000313" key="1">
    <source>
        <dbReference type="EMBL" id="TXL64413.1"/>
    </source>
</evidence>
<reference evidence="1 2" key="1">
    <citation type="submission" date="2019-06" db="EMBL/GenBank/DDBJ databases">
        <title>Cerasibacillus sp. nov., isolated from maize field.</title>
        <authorList>
            <person name="Lin S.-Y."/>
            <person name="Tsai C.-F."/>
            <person name="Young C.-C."/>
        </authorList>
    </citation>
    <scope>NUCLEOTIDE SEQUENCE [LARGE SCALE GENOMIC DNA]</scope>
    <source>
        <strain evidence="1 2">CC-CFT480</strain>
    </source>
</reference>
<dbReference type="EMBL" id="VDUW01000005">
    <property type="protein sequence ID" value="TXL64413.1"/>
    <property type="molecule type" value="Genomic_DNA"/>
</dbReference>
<protein>
    <submittedName>
        <fullName evidence="1">DUF1572 domain-containing protein</fullName>
    </submittedName>
</protein>
<dbReference type="OrthoDB" id="68731at2"/>
<sequence>MNIGETYLKVIRERFYSLKDLGEKTMEQISEDEIHWKGNSETNSVAILVKHLSGNMMSRWTDFLTSDGEKPDRNRDQEFIDDVSSKEELLTIWEEGWQILFKTLHRLTEEDLLRKVFVRGKTLTVIEAIERQLAHYASHVGQIVFIGKLIKGKDWVNLSIPKGMSEEYNKKVLEE</sequence>
<dbReference type="AlphaFoldDB" id="A0A5C8NTI3"/>
<dbReference type="Gene3D" id="1.20.120.450">
    <property type="entry name" value="dinb family like domain"/>
    <property type="match status" value="1"/>
</dbReference>
<name>A0A5C8NTI3_9BACI</name>
<comment type="caution">
    <text evidence="1">The sequence shown here is derived from an EMBL/GenBank/DDBJ whole genome shotgun (WGS) entry which is preliminary data.</text>
</comment>
<evidence type="ECO:0000313" key="2">
    <source>
        <dbReference type="Proteomes" id="UP000321574"/>
    </source>
</evidence>
<gene>
    <name evidence="1" type="ORF">FHP05_08805</name>
</gene>
<dbReference type="InterPro" id="IPR034660">
    <property type="entry name" value="DinB/YfiT-like"/>
</dbReference>
<organism evidence="1 2">
    <name type="scientific">Cerasibacillus terrae</name>
    <dbReference type="NCBI Taxonomy" id="2498845"/>
    <lineage>
        <taxon>Bacteria</taxon>
        <taxon>Bacillati</taxon>
        <taxon>Bacillota</taxon>
        <taxon>Bacilli</taxon>
        <taxon>Bacillales</taxon>
        <taxon>Bacillaceae</taxon>
        <taxon>Cerasibacillus</taxon>
    </lineage>
</organism>
<proteinExistence type="predicted"/>
<dbReference type="InterPro" id="IPR011466">
    <property type="entry name" value="DUF1572"/>
</dbReference>
<dbReference type="Pfam" id="PF07609">
    <property type="entry name" value="DUF1572"/>
    <property type="match status" value="1"/>
</dbReference>
<keyword evidence="2" id="KW-1185">Reference proteome</keyword>